<evidence type="ECO:0000256" key="9">
    <source>
        <dbReference type="ARBA" id="ARBA00029440"/>
    </source>
</evidence>
<proteinExistence type="inferred from homology"/>
<evidence type="ECO:0000256" key="2">
    <source>
        <dbReference type="ARBA" id="ARBA00012737"/>
    </source>
</evidence>
<evidence type="ECO:0000256" key="5">
    <source>
        <dbReference type="ARBA" id="ARBA00022741"/>
    </source>
</evidence>
<accession>A0ABW1NG14</accession>
<evidence type="ECO:0000256" key="6">
    <source>
        <dbReference type="ARBA" id="ARBA00022840"/>
    </source>
</evidence>
<evidence type="ECO:0000256" key="1">
    <source>
        <dbReference type="ARBA" id="ARBA00005752"/>
    </source>
</evidence>
<dbReference type="InterPro" id="IPR001962">
    <property type="entry name" value="Asn_synthase"/>
</dbReference>
<dbReference type="InterPro" id="IPR014729">
    <property type="entry name" value="Rossmann-like_a/b/a_fold"/>
</dbReference>
<dbReference type="CDD" id="cd00712">
    <property type="entry name" value="AsnB"/>
    <property type="match status" value="1"/>
</dbReference>
<dbReference type="Gene3D" id="3.60.20.10">
    <property type="entry name" value="Glutamine Phosphoribosylpyrophosphate, subunit 1, domain 1"/>
    <property type="match status" value="1"/>
</dbReference>
<keyword evidence="5" id="KW-0547">Nucleotide-binding</keyword>
<dbReference type="PANTHER" id="PTHR11772:SF2">
    <property type="entry name" value="ASPARAGINE SYNTHETASE [GLUTAMINE-HYDROLYZING]"/>
    <property type="match status" value="1"/>
</dbReference>
<dbReference type="RefSeq" id="WP_380752058.1">
    <property type="nucleotide sequence ID" value="NZ_JBHSRF010000016.1"/>
</dbReference>
<evidence type="ECO:0000259" key="11">
    <source>
        <dbReference type="PROSITE" id="PS51278"/>
    </source>
</evidence>
<dbReference type="SUPFAM" id="SSF52402">
    <property type="entry name" value="Adenine nucleotide alpha hydrolases-like"/>
    <property type="match status" value="1"/>
</dbReference>
<comment type="pathway">
    <text evidence="9">Amino-acid biosynthesis.</text>
</comment>
<keyword evidence="3" id="KW-0436">Ligase</keyword>
<evidence type="ECO:0000256" key="4">
    <source>
        <dbReference type="ARBA" id="ARBA00022605"/>
    </source>
</evidence>
<reference evidence="13" key="1">
    <citation type="journal article" date="2019" name="Int. J. Syst. Evol. Microbiol.">
        <title>The Global Catalogue of Microorganisms (GCM) 10K type strain sequencing project: providing services to taxonomists for standard genome sequencing and annotation.</title>
        <authorList>
            <consortium name="The Broad Institute Genomics Platform"/>
            <consortium name="The Broad Institute Genome Sequencing Center for Infectious Disease"/>
            <person name="Wu L."/>
            <person name="Ma J."/>
        </authorList>
    </citation>
    <scope>NUCLEOTIDE SEQUENCE [LARGE SCALE GENOMIC DNA]</scope>
    <source>
        <strain evidence="13">JCM 30346</strain>
    </source>
</reference>
<feature type="domain" description="Glutamine amidotransferase type-2" evidence="11">
    <location>
        <begin position="2"/>
        <end position="187"/>
    </location>
</feature>
<evidence type="ECO:0000256" key="3">
    <source>
        <dbReference type="ARBA" id="ARBA00022598"/>
    </source>
</evidence>
<dbReference type="Pfam" id="PF00733">
    <property type="entry name" value="Asn_synthase"/>
    <property type="match status" value="2"/>
</dbReference>
<comment type="caution">
    <text evidence="12">The sequence shown here is derived from an EMBL/GenBank/DDBJ whole genome shotgun (WGS) entry which is preliminary data.</text>
</comment>
<sequence>MCGITAEIAGPAGGVPGTRVQVMLSEIRHRGDAEHFGGVAELPGAALGCNRLAIVDRATAAQPMSDTARNVWATFNGEIYNHAELRRELAGLGHRFQTASDTEVLVHGYREWGADLPLHLDGMFAFVVYDASRRSFLCARDRFGVKPLYWARDGDRLLFASEIKCFLPIQVTPREFPPGHLMVDGAGPHRYDERDDSPLPDGEDELVAGFRGLMDNAVRKRVQTDLPIGVIYSGGVDSAAVLGLAARHHPDVTAITVGFPGAPDLDFAERSCRDLGIRQITRHLEYGELIDSMKSIVQQVETFEVIDIMDSCVMAPAYEVARELGLKVVLVGDGSDESLAGYELFREHPDPVAMSRYRVMNLHRTDLQRVDRLSMMNTVEARVPFLDREVVDFAWKLPMEYKFRDGIEKWILRAAISGVIPDYLAWRPKIRMPQGTGLLFQLIDFARGQETGLDGELLREIGLDQPEAAYFLQAYLDAGYPLPPARYRRPGWDFAANGYFVFQE</sequence>
<dbReference type="PANTHER" id="PTHR11772">
    <property type="entry name" value="ASPARAGINE SYNTHETASE"/>
    <property type="match status" value="1"/>
</dbReference>
<comment type="similarity">
    <text evidence="1">Belongs to the asparagine synthetase family.</text>
</comment>
<dbReference type="Gene3D" id="3.40.50.620">
    <property type="entry name" value="HUPs"/>
    <property type="match status" value="1"/>
</dbReference>
<dbReference type="Proteomes" id="UP001596137">
    <property type="component" value="Unassembled WGS sequence"/>
</dbReference>
<dbReference type="EMBL" id="JBHSRF010000016">
    <property type="protein sequence ID" value="MFC6082309.1"/>
    <property type="molecule type" value="Genomic_DNA"/>
</dbReference>
<dbReference type="InterPro" id="IPR050795">
    <property type="entry name" value="Asn_Synthetase"/>
</dbReference>
<evidence type="ECO:0000256" key="10">
    <source>
        <dbReference type="ARBA" id="ARBA00048741"/>
    </source>
</evidence>
<dbReference type="PIRSF" id="PIRSF001589">
    <property type="entry name" value="Asn_synthetase_glu-h"/>
    <property type="match status" value="1"/>
</dbReference>
<dbReference type="InterPro" id="IPR006426">
    <property type="entry name" value="Asn_synth_AEB"/>
</dbReference>
<keyword evidence="8" id="KW-0315">Glutamine amidotransferase</keyword>
<keyword evidence="4" id="KW-0028">Amino-acid biosynthesis</keyword>
<organism evidence="12 13">
    <name type="scientific">Sphaerisporangium aureirubrum</name>
    <dbReference type="NCBI Taxonomy" id="1544736"/>
    <lineage>
        <taxon>Bacteria</taxon>
        <taxon>Bacillati</taxon>
        <taxon>Actinomycetota</taxon>
        <taxon>Actinomycetes</taxon>
        <taxon>Streptosporangiales</taxon>
        <taxon>Streptosporangiaceae</taxon>
        <taxon>Sphaerisporangium</taxon>
    </lineage>
</organism>
<name>A0ABW1NG14_9ACTN</name>
<dbReference type="Pfam" id="PF13537">
    <property type="entry name" value="GATase_7"/>
    <property type="match status" value="1"/>
</dbReference>
<keyword evidence="6" id="KW-0067">ATP-binding</keyword>
<dbReference type="PROSITE" id="PS51278">
    <property type="entry name" value="GATASE_TYPE_2"/>
    <property type="match status" value="1"/>
</dbReference>
<dbReference type="InterPro" id="IPR033738">
    <property type="entry name" value="AsnB_N"/>
</dbReference>
<dbReference type="InterPro" id="IPR017932">
    <property type="entry name" value="GATase_2_dom"/>
</dbReference>
<evidence type="ECO:0000256" key="7">
    <source>
        <dbReference type="ARBA" id="ARBA00022888"/>
    </source>
</evidence>
<dbReference type="SUPFAM" id="SSF56235">
    <property type="entry name" value="N-terminal nucleophile aminohydrolases (Ntn hydrolases)"/>
    <property type="match status" value="1"/>
</dbReference>
<keyword evidence="13" id="KW-1185">Reference proteome</keyword>
<keyword evidence="7" id="KW-0061">Asparagine biosynthesis</keyword>
<protein>
    <recommendedName>
        <fullName evidence="2">asparagine synthase (glutamine-hydrolyzing)</fullName>
        <ecNumber evidence="2">6.3.5.4</ecNumber>
    </recommendedName>
</protein>
<evidence type="ECO:0000313" key="13">
    <source>
        <dbReference type="Proteomes" id="UP001596137"/>
    </source>
</evidence>
<comment type="catalytic activity">
    <reaction evidence="10">
        <text>L-aspartate + L-glutamine + ATP + H2O = L-asparagine + L-glutamate + AMP + diphosphate + H(+)</text>
        <dbReference type="Rhea" id="RHEA:12228"/>
        <dbReference type="ChEBI" id="CHEBI:15377"/>
        <dbReference type="ChEBI" id="CHEBI:15378"/>
        <dbReference type="ChEBI" id="CHEBI:29985"/>
        <dbReference type="ChEBI" id="CHEBI:29991"/>
        <dbReference type="ChEBI" id="CHEBI:30616"/>
        <dbReference type="ChEBI" id="CHEBI:33019"/>
        <dbReference type="ChEBI" id="CHEBI:58048"/>
        <dbReference type="ChEBI" id="CHEBI:58359"/>
        <dbReference type="ChEBI" id="CHEBI:456215"/>
        <dbReference type="EC" id="6.3.5.4"/>
    </reaction>
</comment>
<dbReference type="CDD" id="cd01991">
    <property type="entry name" value="Asn_synthase_B_C"/>
    <property type="match status" value="1"/>
</dbReference>
<gene>
    <name evidence="12" type="ORF">ACFP1K_14180</name>
</gene>
<dbReference type="InterPro" id="IPR029055">
    <property type="entry name" value="Ntn_hydrolases_N"/>
</dbReference>
<evidence type="ECO:0000256" key="8">
    <source>
        <dbReference type="ARBA" id="ARBA00022962"/>
    </source>
</evidence>
<evidence type="ECO:0000313" key="12">
    <source>
        <dbReference type="EMBL" id="MFC6082309.1"/>
    </source>
</evidence>
<dbReference type="EC" id="6.3.5.4" evidence="2"/>